<dbReference type="Gene3D" id="2.40.10.350">
    <property type="entry name" value="Rod shape-determining protein MreC, domain 2"/>
    <property type="match status" value="1"/>
</dbReference>
<dbReference type="Proteomes" id="UP000076268">
    <property type="component" value="Unassembled WGS sequence"/>
</dbReference>
<dbReference type="InterPro" id="IPR007221">
    <property type="entry name" value="MreC"/>
</dbReference>
<keyword evidence="6" id="KW-0175">Coiled coil</keyword>
<feature type="domain" description="Rod shape-determining protein MreC beta-barrel core" evidence="8">
    <location>
        <begin position="121"/>
        <end position="270"/>
    </location>
</feature>
<dbReference type="PANTHER" id="PTHR34138:SF1">
    <property type="entry name" value="CELL SHAPE-DETERMINING PROTEIN MREC"/>
    <property type="match status" value="1"/>
</dbReference>
<reference evidence="9 10" key="1">
    <citation type="submission" date="2016-02" db="EMBL/GenBank/DDBJ databases">
        <title>Anaerosporomusa subterraneum gen. nov., sp. nov., a spore-forming obligate anaerobe isolated from saprolite.</title>
        <authorList>
            <person name="Choi J.K."/>
            <person name="Shah M."/>
            <person name="Yee N."/>
        </authorList>
    </citation>
    <scope>NUCLEOTIDE SEQUENCE [LARGE SCALE GENOMIC DNA]</scope>
    <source>
        <strain evidence="9 10">RU4</strain>
    </source>
</reference>
<name>A0A154BN55_ANASB</name>
<dbReference type="EMBL" id="LSGP01000025">
    <property type="protein sequence ID" value="KYZ75404.1"/>
    <property type="molecule type" value="Genomic_DNA"/>
</dbReference>
<feature type="region of interest" description="Disordered" evidence="7">
    <location>
        <begin position="275"/>
        <end position="294"/>
    </location>
</feature>
<evidence type="ECO:0000256" key="6">
    <source>
        <dbReference type="SAM" id="Coils"/>
    </source>
</evidence>
<dbReference type="AlphaFoldDB" id="A0A154BN55"/>
<dbReference type="OrthoDB" id="9792313at2"/>
<dbReference type="InterPro" id="IPR055342">
    <property type="entry name" value="MreC_beta-barrel_core"/>
</dbReference>
<evidence type="ECO:0000259" key="8">
    <source>
        <dbReference type="Pfam" id="PF04085"/>
    </source>
</evidence>
<organism evidence="9 10">
    <name type="scientific">Anaerosporomusa subterranea</name>
    <dbReference type="NCBI Taxonomy" id="1794912"/>
    <lineage>
        <taxon>Bacteria</taxon>
        <taxon>Bacillati</taxon>
        <taxon>Bacillota</taxon>
        <taxon>Negativicutes</taxon>
        <taxon>Acetonemataceae</taxon>
        <taxon>Anaerosporomusa</taxon>
    </lineage>
</organism>
<evidence type="ECO:0000256" key="4">
    <source>
        <dbReference type="ARBA" id="ARBA00032089"/>
    </source>
</evidence>
<evidence type="ECO:0000256" key="2">
    <source>
        <dbReference type="ARBA" id="ARBA00013855"/>
    </source>
</evidence>
<dbReference type="GO" id="GO:0005886">
    <property type="term" value="C:plasma membrane"/>
    <property type="evidence" value="ECO:0007669"/>
    <property type="project" value="TreeGrafter"/>
</dbReference>
<dbReference type="NCBIfam" id="TIGR00219">
    <property type="entry name" value="mreC"/>
    <property type="match status" value="1"/>
</dbReference>
<sequence length="294" mass="31706">MRMLQKRSVVLAVAVFTVFLLAASAGVGKFRFPVAERLVAVVLTPFESALAKVSYQIRSSVRFVGDIATAYRDNQMLKVENEQLRQQILQLNEVLAENTRLKATLDYKKSMPQFDFVIASVIARDPGSWTSTVMIDRGSADGINKDMPVVTSRGLIGNVVQAFPHSAKVLLLTDGKSAVGSLVQRPESRVAGIVEGADAPSLAPRMVNLARDADVIKGDKIITSGLGGIYPKGLLIGEVTEVVNAEGGLLKYATLKPAADFDRLEEVQVLVRSREQLSPVPGQPAQPVPTGQVR</sequence>
<proteinExistence type="inferred from homology"/>
<comment type="similarity">
    <text evidence="1 5">Belongs to the MreC family.</text>
</comment>
<evidence type="ECO:0000256" key="7">
    <source>
        <dbReference type="SAM" id="MobiDB-lite"/>
    </source>
</evidence>
<evidence type="ECO:0000313" key="10">
    <source>
        <dbReference type="Proteomes" id="UP000076268"/>
    </source>
</evidence>
<accession>A0A154BN55</accession>
<dbReference type="STRING" id="1794912.AXX12_14755"/>
<dbReference type="PIRSF" id="PIRSF038471">
    <property type="entry name" value="MreC"/>
    <property type="match status" value="1"/>
</dbReference>
<dbReference type="Gene3D" id="2.40.10.340">
    <property type="entry name" value="Rod shape-determining protein MreC, domain 1"/>
    <property type="match status" value="1"/>
</dbReference>
<dbReference type="PANTHER" id="PTHR34138">
    <property type="entry name" value="CELL SHAPE-DETERMINING PROTEIN MREC"/>
    <property type="match status" value="1"/>
</dbReference>
<evidence type="ECO:0000313" key="9">
    <source>
        <dbReference type="EMBL" id="KYZ75404.1"/>
    </source>
</evidence>
<dbReference type="InterPro" id="IPR042175">
    <property type="entry name" value="Cell/Rod_MreC_2"/>
</dbReference>
<evidence type="ECO:0000256" key="5">
    <source>
        <dbReference type="PIRNR" id="PIRNR038471"/>
    </source>
</evidence>
<protein>
    <recommendedName>
        <fullName evidence="2 5">Cell shape-determining protein MreC</fullName>
    </recommendedName>
    <alternativeName>
        <fullName evidence="4 5">Cell shape protein MreC</fullName>
    </alternativeName>
</protein>
<dbReference type="GO" id="GO:0008360">
    <property type="term" value="P:regulation of cell shape"/>
    <property type="evidence" value="ECO:0007669"/>
    <property type="project" value="UniProtKB-KW"/>
</dbReference>
<dbReference type="Pfam" id="PF04085">
    <property type="entry name" value="MreC"/>
    <property type="match status" value="1"/>
</dbReference>
<keyword evidence="10" id="KW-1185">Reference proteome</keyword>
<comment type="function">
    <text evidence="5">Involved in formation and maintenance of cell shape.</text>
</comment>
<gene>
    <name evidence="9" type="ORF">AXX12_14755</name>
</gene>
<evidence type="ECO:0000256" key="1">
    <source>
        <dbReference type="ARBA" id="ARBA00009369"/>
    </source>
</evidence>
<keyword evidence="3 5" id="KW-0133">Cell shape</keyword>
<comment type="caution">
    <text evidence="9">The sequence shown here is derived from an EMBL/GenBank/DDBJ whole genome shotgun (WGS) entry which is preliminary data.</text>
</comment>
<feature type="coiled-coil region" evidence="6">
    <location>
        <begin position="67"/>
        <end position="101"/>
    </location>
</feature>
<dbReference type="InterPro" id="IPR042177">
    <property type="entry name" value="Cell/Rod_1"/>
</dbReference>
<evidence type="ECO:0000256" key="3">
    <source>
        <dbReference type="ARBA" id="ARBA00022960"/>
    </source>
</evidence>